<evidence type="ECO:0000313" key="2">
    <source>
        <dbReference type="EMBL" id="OLP93014.1"/>
    </source>
</evidence>
<dbReference type="AlphaFoldDB" id="A0A1Q9DCS4"/>
<feature type="region of interest" description="Disordered" evidence="1">
    <location>
        <begin position="559"/>
        <end position="582"/>
    </location>
</feature>
<feature type="compositionally biased region" description="Basic and acidic residues" evidence="1">
    <location>
        <begin position="645"/>
        <end position="669"/>
    </location>
</feature>
<organism evidence="2 3">
    <name type="scientific">Symbiodinium microadriaticum</name>
    <name type="common">Dinoflagellate</name>
    <name type="synonym">Zooxanthella microadriatica</name>
    <dbReference type="NCBI Taxonomy" id="2951"/>
    <lineage>
        <taxon>Eukaryota</taxon>
        <taxon>Sar</taxon>
        <taxon>Alveolata</taxon>
        <taxon>Dinophyceae</taxon>
        <taxon>Suessiales</taxon>
        <taxon>Symbiodiniaceae</taxon>
        <taxon>Symbiodinium</taxon>
    </lineage>
</organism>
<dbReference type="EMBL" id="LSRX01000597">
    <property type="protein sequence ID" value="OLP93014.1"/>
    <property type="molecule type" value="Genomic_DNA"/>
</dbReference>
<evidence type="ECO:0000313" key="3">
    <source>
        <dbReference type="Proteomes" id="UP000186817"/>
    </source>
</evidence>
<name>A0A1Q9DCS4_SYMMI</name>
<reference evidence="2 3" key="1">
    <citation type="submission" date="2016-02" db="EMBL/GenBank/DDBJ databases">
        <title>Genome analysis of coral dinoflagellate symbionts highlights evolutionary adaptations to a symbiotic lifestyle.</title>
        <authorList>
            <person name="Aranda M."/>
            <person name="Li Y."/>
            <person name="Liew Y.J."/>
            <person name="Baumgarten S."/>
            <person name="Simakov O."/>
            <person name="Wilson M."/>
            <person name="Piel J."/>
            <person name="Ashoor H."/>
            <person name="Bougouffa S."/>
            <person name="Bajic V.B."/>
            <person name="Ryu T."/>
            <person name="Ravasi T."/>
            <person name="Bayer T."/>
            <person name="Micklem G."/>
            <person name="Kim H."/>
            <person name="Bhak J."/>
            <person name="Lajeunesse T.C."/>
            <person name="Voolstra C.R."/>
        </authorList>
    </citation>
    <scope>NUCLEOTIDE SEQUENCE [LARGE SCALE GENOMIC DNA]</scope>
    <source>
        <strain evidence="2 3">CCMP2467</strain>
    </source>
</reference>
<gene>
    <name evidence="2" type="ORF">AK812_SmicGene25128</name>
</gene>
<feature type="region of interest" description="Disordered" evidence="1">
    <location>
        <begin position="640"/>
        <end position="684"/>
    </location>
</feature>
<accession>A0A1Q9DCS4</accession>
<feature type="region of interest" description="Disordered" evidence="1">
    <location>
        <begin position="223"/>
        <end position="253"/>
    </location>
</feature>
<comment type="caution">
    <text evidence="2">The sequence shown here is derived from an EMBL/GenBank/DDBJ whole genome shotgun (WGS) entry which is preliminary data.</text>
</comment>
<dbReference type="Proteomes" id="UP000186817">
    <property type="component" value="Unassembled WGS sequence"/>
</dbReference>
<protein>
    <submittedName>
        <fullName evidence="2">Uncharacterized protein</fullName>
    </submittedName>
</protein>
<keyword evidence="3" id="KW-1185">Reference proteome</keyword>
<evidence type="ECO:0000256" key="1">
    <source>
        <dbReference type="SAM" id="MobiDB-lite"/>
    </source>
</evidence>
<dbReference type="OrthoDB" id="10336477at2759"/>
<sequence length="965" mass="106438">MVEDRRSELFRTAGAPHDGGLEDCWRERQQLHLAVADAQDYDNTVRTACGGDGRLSWPGVGEHVLRAALPRAFYRSRPKLYFLLRAFDPSPLLNFAAATAVHSNQHKQLKAEAAVSSQALLPGTSSAKMAAALKHSLAEVSEEEQAEMGHQVGNVTEAFLGRDAVLKVIRFLRELWALGAYLRDAALVAVRETAKMAMLRLYASAVHAIRRAAASWREVSRRAREQLRPHRPVRGGSEGQSVGYTEPPAETGEARDHGAWTLAFASRTQYGRSKWLQSLEVFGSQEVARTRGDFIPGVGLSVNTMSGPGRVGMERELIQSDVDDPAFVDDEFPVTLASVADAVWLDVLDKGNTDSCVAFTLRWLCTMLSPARTPLRWMATENMFNMFVDQDYEQPEEPGGRGPGIPRPAAPTEGALCVLKHLAGFMKATEGRGMNLTATKRSLDHELCRPRHLQQLVEAVSDSNFATDRATRKSLSSGHVCIDRCLMFSFVRSQKVVTLSSGEAELVALTQTVGESISIHKAWEFLTRTSADHVSRSDSSVAQAIVSRLGVGRVKHMQTSSLPVGPQEGAARGSHRHGHEPGTKILSANRLRSLSAVAGLVDDGGNKVGKEELRAEHNLKGVNAKTLHLLQLVLAGPNQVLTRHGPREPRSEKDRHGYRPDFLDSKTDESFEPPVSLGKPRRGKGVDFHRRRGKFLKDILDSELQLLLEAGAQKTRQVLERDILGSELQLQEGGAQKRAVLRRRGKFLKDILGSELKLQDILGSELKLQEGGAQKRAVLRRRGKFLKDILGSELKLQAVLRRRGKFLKDILGSELHSLEAWEYGNRLLTFLLDTITARIKKVNRKKFAVKAQVVWEDLMCEIKFRAYQIPENRVVFVFQRLGGDSLAFNSLFQCVKKLLLEGDAEQPAPVSLPAPSVSQKDPQSDLQSDMQADLLTPVIDAAHRAEDTQAQAEAAATMAAATDPK</sequence>
<proteinExistence type="predicted"/>